<dbReference type="EMBL" id="JAMKFB020000189">
    <property type="protein sequence ID" value="KAL0152467.1"/>
    <property type="molecule type" value="Genomic_DNA"/>
</dbReference>
<comment type="caution">
    <text evidence="3">The sequence shown here is derived from an EMBL/GenBank/DDBJ whole genome shotgun (WGS) entry which is preliminary data.</text>
</comment>
<keyword evidence="2" id="KW-0472">Membrane</keyword>
<evidence type="ECO:0000256" key="2">
    <source>
        <dbReference type="SAM" id="Phobius"/>
    </source>
</evidence>
<name>A0ABD0MTK4_CIRMR</name>
<gene>
    <name evidence="3" type="ORF">M9458_052190</name>
</gene>
<dbReference type="AlphaFoldDB" id="A0ABD0MTK4"/>
<keyword evidence="4" id="KW-1185">Reference proteome</keyword>
<evidence type="ECO:0000256" key="1">
    <source>
        <dbReference type="SAM" id="MobiDB-lite"/>
    </source>
</evidence>
<keyword evidence="2" id="KW-0812">Transmembrane</keyword>
<dbReference type="Proteomes" id="UP001529510">
    <property type="component" value="Unassembled WGS sequence"/>
</dbReference>
<feature type="non-terminal residue" evidence="3">
    <location>
        <position position="1"/>
    </location>
</feature>
<feature type="transmembrane region" description="Helical" evidence="2">
    <location>
        <begin position="42"/>
        <end position="66"/>
    </location>
</feature>
<accession>A0ABD0MTK4</accession>
<sequence length="67" mass="6420">CSGERWPTLGGRLAGPGPPGFAGPRLGGGGPLDRQPRGRSALVWPAAGGACGLAAAALWGVCIVAAG</sequence>
<evidence type="ECO:0000313" key="3">
    <source>
        <dbReference type="EMBL" id="KAL0152467.1"/>
    </source>
</evidence>
<protein>
    <submittedName>
        <fullName evidence="3">Uncharacterized protein</fullName>
    </submittedName>
</protein>
<keyword evidence="2" id="KW-1133">Transmembrane helix</keyword>
<evidence type="ECO:0000313" key="4">
    <source>
        <dbReference type="Proteomes" id="UP001529510"/>
    </source>
</evidence>
<organism evidence="3 4">
    <name type="scientific">Cirrhinus mrigala</name>
    <name type="common">Mrigala</name>
    <dbReference type="NCBI Taxonomy" id="683832"/>
    <lineage>
        <taxon>Eukaryota</taxon>
        <taxon>Metazoa</taxon>
        <taxon>Chordata</taxon>
        <taxon>Craniata</taxon>
        <taxon>Vertebrata</taxon>
        <taxon>Euteleostomi</taxon>
        <taxon>Actinopterygii</taxon>
        <taxon>Neopterygii</taxon>
        <taxon>Teleostei</taxon>
        <taxon>Ostariophysi</taxon>
        <taxon>Cypriniformes</taxon>
        <taxon>Cyprinidae</taxon>
        <taxon>Labeoninae</taxon>
        <taxon>Labeonini</taxon>
        <taxon>Cirrhinus</taxon>
    </lineage>
</organism>
<reference evidence="3 4" key="1">
    <citation type="submission" date="2024-05" db="EMBL/GenBank/DDBJ databases">
        <title>Genome sequencing and assembly of Indian major carp, Cirrhinus mrigala (Hamilton, 1822).</title>
        <authorList>
            <person name="Mohindra V."/>
            <person name="Chowdhury L.M."/>
            <person name="Lal K."/>
            <person name="Jena J.K."/>
        </authorList>
    </citation>
    <scope>NUCLEOTIDE SEQUENCE [LARGE SCALE GENOMIC DNA]</scope>
    <source>
        <strain evidence="3">CM1030</strain>
        <tissue evidence="3">Blood</tissue>
    </source>
</reference>
<proteinExistence type="predicted"/>
<feature type="region of interest" description="Disordered" evidence="1">
    <location>
        <begin position="1"/>
        <end position="37"/>
    </location>
</feature>